<gene>
    <name evidence="7" type="ORF">EPI10_016966</name>
</gene>
<dbReference type="InterPro" id="IPR029058">
    <property type="entry name" value="AB_hydrolase_fold"/>
</dbReference>
<dbReference type="Proteomes" id="UP000325315">
    <property type="component" value="Unassembled WGS sequence"/>
</dbReference>
<dbReference type="InterPro" id="IPR033556">
    <property type="entry name" value="PLA"/>
</dbReference>
<accession>A0A5B6VQ46</accession>
<dbReference type="PANTHER" id="PTHR31828">
    <property type="entry name" value="PHOSPHOLIPASE A1-IIGAMMA"/>
    <property type="match status" value="1"/>
</dbReference>
<reference evidence="7" key="1">
    <citation type="submission" date="2019-08" db="EMBL/GenBank/DDBJ databases">
        <authorList>
            <person name="Liu F."/>
        </authorList>
    </citation>
    <scope>NUCLEOTIDE SEQUENCE [LARGE SCALE GENOMIC DNA]</scope>
    <source>
        <strain evidence="7">PA1801</strain>
        <tissue evidence="7">Leaf</tissue>
    </source>
</reference>
<dbReference type="AlphaFoldDB" id="A0A5B6VQ46"/>
<keyword evidence="4 5" id="KW-0443">Lipid metabolism</keyword>
<dbReference type="Gene3D" id="3.40.50.1820">
    <property type="entry name" value="alpha/beta hydrolase"/>
    <property type="match status" value="1"/>
</dbReference>
<protein>
    <recommendedName>
        <fullName evidence="5">Phospholipase A1</fullName>
        <ecNumber evidence="5">3.1.1.-</ecNumber>
    </recommendedName>
</protein>
<dbReference type="GO" id="GO:0016042">
    <property type="term" value="P:lipid catabolic process"/>
    <property type="evidence" value="ECO:0007669"/>
    <property type="project" value="UniProtKB-UniRule"/>
</dbReference>
<proteinExistence type="inferred from homology"/>
<comment type="function">
    <text evidence="5">Acylhydrolase that catalyzes the hydrolysis of phospholipids at the sn-1 position.</text>
</comment>
<dbReference type="EMBL" id="SMMG02000006">
    <property type="protein sequence ID" value="KAA3471336.1"/>
    <property type="molecule type" value="Genomic_DNA"/>
</dbReference>
<keyword evidence="8" id="KW-1185">Reference proteome</keyword>
<dbReference type="OrthoDB" id="438440at2759"/>
<evidence type="ECO:0000259" key="6">
    <source>
        <dbReference type="Pfam" id="PF01764"/>
    </source>
</evidence>
<evidence type="ECO:0000256" key="2">
    <source>
        <dbReference type="ARBA" id="ARBA00022801"/>
    </source>
</evidence>
<evidence type="ECO:0000256" key="1">
    <source>
        <dbReference type="ARBA" id="ARBA00010701"/>
    </source>
</evidence>
<evidence type="ECO:0000256" key="3">
    <source>
        <dbReference type="ARBA" id="ARBA00022963"/>
    </source>
</evidence>
<name>A0A5B6VQ46_9ROSI</name>
<dbReference type="Pfam" id="PF01764">
    <property type="entry name" value="Lipase_3"/>
    <property type="match status" value="1"/>
</dbReference>
<evidence type="ECO:0000313" key="7">
    <source>
        <dbReference type="EMBL" id="KAA3471336.1"/>
    </source>
</evidence>
<evidence type="ECO:0000256" key="4">
    <source>
        <dbReference type="ARBA" id="ARBA00023098"/>
    </source>
</evidence>
<dbReference type="SUPFAM" id="SSF53474">
    <property type="entry name" value="alpha/beta-Hydrolases"/>
    <property type="match status" value="1"/>
</dbReference>
<dbReference type="CDD" id="cd00519">
    <property type="entry name" value="Lipase_3"/>
    <property type="match status" value="1"/>
</dbReference>
<organism evidence="7 8">
    <name type="scientific">Gossypium australe</name>
    <dbReference type="NCBI Taxonomy" id="47621"/>
    <lineage>
        <taxon>Eukaryota</taxon>
        <taxon>Viridiplantae</taxon>
        <taxon>Streptophyta</taxon>
        <taxon>Embryophyta</taxon>
        <taxon>Tracheophyta</taxon>
        <taxon>Spermatophyta</taxon>
        <taxon>Magnoliopsida</taxon>
        <taxon>eudicotyledons</taxon>
        <taxon>Gunneridae</taxon>
        <taxon>Pentapetalae</taxon>
        <taxon>rosids</taxon>
        <taxon>malvids</taxon>
        <taxon>Malvales</taxon>
        <taxon>Malvaceae</taxon>
        <taxon>Malvoideae</taxon>
        <taxon>Gossypium</taxon>
    </lineage>
</organism>
<keyword evidence="3 5" id="KW-0442">Lipid degradation</keyword>
<evidence type="ECO:0000256" key="5">
    <source>
        <dbReference type="RuleBase" id="RU367093"/>
    </source>
</evidence>
<comment type="caution">
    <text evidence="7">The sequence shown here is derived from an EMBL/GenBank/DDBJ whole genome shotgun (WGS) entry which is preliminary data.</text>
</comment>
<evidence type="ECO:0000313" key="8">
    <source>
        <dbReference type="Proteomes" id="UP000325315"/>
    </source>
</evidence>
<keyword evidence="2 5" id="KW-0378">Hydrolase</keyword>
<dbReference type="GO" id="GO:0008970">
    <property type="term" value="F:phospholipase A1 activity"/>
    <property type="evidence" value="ECO:0007669"/>
    <property type="project" value="UniProtKB-UniRule"/>
</dbReference>
<feature type="domain" description="Fungal lipase-type" evidence="6">
    <location>
        <begin position="114"/>
        <end position="260"/>
    </location>
</feature>
<dbReference type="InterPro" id="IPR002921">
    <property type="entry name" value="Fungal_lipase-type"/>
</dbReference>
<dbReference type="EC" id="3.1.1.-" evidence="5"/>
<sequence length="375" mass="42034">MVKSDMASQWRVLGGENNWDGLLQPLNLDLRSYIIHYGQRAGSVGDLYNQNKHGEFPKDKFFAEAGLEKGNDFKYSVTHYIHAGSVIVEPAWFGFVAVTTDEGKAVLGRRDILIAWRGTIHYTEWFNDLISDPRPASELFGTGTEAKVHSGFLSNSVVDNLSARHQVRDALRELMDIYKGEEISITVTGFSLGGALATLNAMDIVANGYNKPSSTLLGANNPCMVTTFTFGSPQKIVDHHHLRLLRIRNANDPVHKWPFCTLNHVGKTLTVYSNESPYLKKKWLFASRGLLINWVADSVSAHNMDVYLHGIAGVQKGTSGFHLEVDLDIALVNKYLDRLKDEYGIPDHWWEGENSQRMVQEDNGHWKVNFSSAIS</sequence>
<dbReference type="PANTHER" id="PTHR31828:SF20">
    <property type="entry name" value="PHOSPHOLIPASE A1"/>
    <property type="match status" value="1"/>
</dbReference>
<comment type="similarity">
    <text evidence="1 5">Belongs to the AB hydrolase superfamily. Lipase family.</text>
</comment>